<accession>A0A1H9XSW9</accession>
<reference evidence="3" key="1">
    <citation type="submission" date="2016-10" db="EMBL/GenBank/DDBJ databases">
        <authorList>
            <person name="Varghese N."/>
            <person name="Submissions S."/>
        </authorList>
    </citation>
    <scope>NUCLEOTIDE SEQUENCE [LARGE SCALE GENOMIC DNA]</scope>
    <source>
        <strain evidence="3">CGMCC 4.578</strain>
    </source>
</reference>
<evidence type="ECO:0000313" key="3">
    <source>
        <dbReference type="Proteomes" id="UP000199028"/>
    </source>
</evidence>
<dbReference type="RefSeq" id="WP_170176588.1">
    <property type="nucleotide sequence ID" value="NZ_FOFT01000017.1"/>
</dbReference>
<dbReference type="Proteomes" id="UP000199028">
    <property type="component" value="Unassembled WGS sequence"/>
</dbReference>
<sequence>MDYSQPPNLVGSPPAHEDRKFAEEQEKIRRRREEERKKAMDADLRLRSQQTQQVD</sequence>
<proteinExistence type="predicted"/>
<feature type="region of interest" description="Disordered" evidence="1">
    <location>
        <begin position="1"/>
        <end position="55"/>
    </location>
</feature>
<feature type="compositionally biased region" description="Basic and acidic residues" evidence="1">
    <location>
        <begin position="15"/>
        <end position="46"/>
    </location>
</feature>
<protein>
    <submittedName>
        <fullName evidence="2">Uncharacterized protein</fullName>
    </submittedName>
</protein>
<evidence type="ECO:0000256" key="1">
    <source>
        <dbReference type="SAM" id="MobiDB-lite"/>
    </source>
</evidence>
<gene>
    <name evidence="2" type="ORF">SAMN05216195_117125</name>
</gene>
<evidence type="ECO:0000313" key="2">
    <source>
        <dbReference type="EMBL" id="SES49258.1"/>
    </source>
</evidence>
<dbReference type="EMBL" id="FOFT01000017">
    <property type="protein sequence ID" value="SES49258.1"/>
    <property type="molecule type" value="Genomic_DNA"/>
</dbReference>
<name>A0A1H9XSW9_9PSEU</name>
<dbReference type="AlphaFoldDB" id="A0A1H9XSW9"/>
<keyword evidence="3" id="KW-1185">Reference proteome</keyword>
<organism evidence="2 3">
    <name type="scientific">Lentzea flaviverrucosa</name>
    <dbReference type="NCBI Taxonomy" id="200379"/>
    <lineage>
        <taxon>Bacteria</taxon>
        <taxon>Bacillati</taxon>
        <taxon>Actinomycetota</taxon>
        <taxon>Actinomycetes</taxon>
        <taxon>Pseudonocardiales</taxon>
        <taxon>Pseudonocardiaceae</taxon>
        <taxon>Lentzea</taxon>
    </lineage>
</organism>